<evidence type="ECO:0000313" key="2">
    <source>
        <dbReference type="Proteomes" id="UP000694843"/>
    </source>
</evidence>
<feature type="domain" description="NACHT" evidence="1">
    <location>
        <begin position="273"/>
        <end position="365"/>
    </location>
</feature>
<dbReference type="RefSeq" id="XP_018011826.1">
    <property type="nucleotide sequence ID" value="XM_018156337.2"/>
</dbReference>
<accession>A0A8B7NEB9</accession>
<dbReference type="PROSITE" id="PS50837">
    <property type="entry name" value="NACHT"/>
    <property type="match status" value="1"/>
</dbReference>
<proteinExistence type="predicted"/>
<evidence type="ECO:0000313" key="3">
    <source>
        <dbReference type="RefSeq" id="XP_018011826.1"/>
    </source>
</evidence>
<dbReference type="InterPro" id="IPR007111">
    <property type="entry name" value="NACHT_NTPase"/>
</dbReference>
<dbReference type="OrthoDB" id="6365475at2759"/>
<dbReference type="GeneID" id="108669053"/>
<gene>
    <name evidence="3" type="primary">LOC108669053</name>
</gene>
<dbReference type="InterPro" id="IPR027417">
    <property type="entry name" value="P-loop_NTPase"/>
</dbReference>
<dbReference type="KEGG" id="hazt:108669053"/>
<dbReference type="Gene3D" id="3.40.50.300">
    <property type="entry name" value="P-loop containing nucleotide triphosphate hydrolases"/>
    <property type="match status" value="1"/>
</dbReference>
<dbReference type="Pfam" id="PF05729">
    <property type="entry name" value="NACHT"/>
    <property type="match status" value="1"/>
</dbReference>
<organism evidence="2 3">
    <name type="scientific">Hyalella azteca</name>
    <name type="common">Amphipod</name>
    <dbReference type="NCBI Taxonomy" id="294128"/>
    <lineage>
        <taxon>Eukaryota</taxon>
        <taxon>Metazoa</taxon>
        <taxon>Ecdysozoa</taxon>
        <taxon>Arthropoda</taxon>
        <taxon>Crustacea</taxon>
        <taxon>Multicrustacea</taxon>
        <taxon>Malacostraca</taxon>
        <taxon>Eumalacostraca</taxon>
        <taxon>Peracarida</taxon>
        <taxon>Amphipoda</taxon>
        <taxon>Senticaudata</taxon>
        <taxon>Talitrida</taxon>
        <taxon>Talitroidea</taxon>
        <taxon>Hyalellidae</taxon>
        <taxon>Hyalella</taxon>
    </lineage>
</organism>
<dbReference type="Proteomes" id="UP000694843">
    <property type="component" value="Unplaced"/>
</dbReference>
<reference evidence="3" key="1">
    <citation type="submission" date="2025-08" db="UniProtKB">
        <authorList>
            <consortium name="RefSeq"/>
        </authorList>
    </citation>
    <scope>IDENTIFICATION</scope>
    <source>
        <tissue evidence="3">Whole organism</tissue>
    </source>
</reference>
<keyword evidence="2" id="KW-1185">Reference proteome</keyword>
<name>A0A8B7NEB9_HYAAZ</name>
<evidence type="ECO:0000259" key="1">
    <source>
        <dbReference type="PROSITE" id="PS50837"/>
    </source>
</evidence>
<dbReference type="SUPFAM" id="SSF52540">
    <property type="entry name" value="P-loop containing nucleoside triphosphate hydrolases"/>
    <property type="match status" value="1"/>
</dbReference>
<sequence length="379" mass="43082">MATTGSTGGSPATAVNLRDKTLRTCLCNVFANLHLSPMVMGAIVKTESQDKEDHETYRMYLDRLRTNKNEPTFSNTELKKEFGYNSESLKKERNPDMLDLTAIFCLLSHILTKVKKYDSVMLEVLFSKLSDVKDMRNKVLHNLDQLLNEKNFTDLTTTLFDLIEEAKRFYSSSLGPEVLYFPAEDTKQKLSDEITKLEDLDKSDIHYYISRLVMSGKPAVSKLWGTRLHCEILLLNNDKVHRQKVFHALDVMVKTSDSNEILSYTKIFEAPENVVVVAGAAGAGKTTLVKNIVLQFFDPQQRSADHLSSFNQLVFFECRDRSTEKLSDVIDKHYEDLCSELGKENVLKALLRIDVLFIIDGFDEVNKNSAKVVNGRMQA</sequence>
<protein>
    <submittedName>
        <fullName evidence="3">Uncharacterized protein LOC108669053</fullName>
    </submittedName>
</protein>
<dbReference type="AlphaFoldDB" id="A0A8B7NEB9"/>